<dbReference type="STRING" id="5762.D2VRF8"/>
<keyword evidence="7" id="KW-1185">Reference proteome</keyword>
<feature type="domain" description="PTHB1 C-terminal helix bundle" evidence="5">
    <location>
        <begin position="757"/>
        <end position="829"/>
    </location>
</feature>
<dbReference type="PANTHER" id="PTHR20991:SF0">
    <property type="entry name" value="PROTEIN PTHB1"/>
    <property type="match status" value="1"/>
</dbReference>
<dbReference type="InterPro" id="IPR055362">
    <property type="entry name" value="PTHB1_pf_dom"/>
</dbReference>
<feature type="coiled-coil region" evidence="1">
    <location>
        <begin position="719"/>
        <end position="746"/>
    </location>
</feature>
<feature type="domain" description="PTHB1 hairpin" evidence="4">
    <location>
        <begin position="652"/>
        <end position="754"/>
    </location>
</feature>
<evidence type="ECO:0000259" key="3">
    <source>
        <dbReference type="Pfam" id="PF23337"/>
    </source>
</evidence>
<feature type="domain" description="PTHB1 N-terminal" evidence="2">
    <location>
        <begin position="1"/>
        <end position="373"/>
    </location>
</feature>
<gene>
    <name evidence="6" type="ORF">NAEGRDRAFT_80972</name>
</gene>
<protein>
    <submittedName>
        <fullName evidence="6">Uncharacterized protein</fullName>
    </submittedName>
</protein>
<evidence type="ECO:0000313" key="7">
    <source>
        <dbReference type="Proteomes" id="UP000006671"/>
    </source>
</evidence>
<feature type="domain" description="PTHB1 platform" evidence="3">
    <location>
        <begin position="535"/>
        <end position="634"/>
    </location>
</feature>
<accession>D2VRF8</accession>
<dbReference type="VEuPathDB" id="AmoebaDB:NAEGRDRAFT_80972"/>
<dbReference type="GO" id="GO:0060271">
    <property type="term" value="P:cilium assembly"/>
    <property type="evidence" value="ECO:0007669"/>
    <property type="project" value="TreeGrafter"/>
</dbReference>
<dbReference type="OrthoDB" id="10262646at2759"/>
<name>D2VRF8_NAEGR</name>
<evidence type="ECO:0000256" key="1">
    <source>
        <dbReference type="SAM" id="Coils"/>
    </source>
</evidence>
<dbReference type="OMA" id="VPVEDWT"/>
<proteinExistence type="predicted"/>
<dbReference type="InterPro" id="IPR028073">
    <property type="entry name" value="PHTB1_N_dom"/>
</dbReference>
<reference evidence="6 7" key="1">
    <citation type="journal article" date="2010" name="Cell">
        <title>The genome of Naegleria gruberi illuminates early eukaryotic versatility.</title>
        <authorList>
            <person name="Fritz-Laylin L.K."/>
            <person name="Prochnik S.E."/>
            <person name="Ginger M.L."/>
            <person name="Dacks J.B."/>
            <person name="Carpenter M.L."/>
            <person name="Field M.C."/>
            <person name="Kuo A."/>
            <person name="Paredez A."/>
            <person name="Chapman J."/>
            <person name="Pham J."/>
            <person name="Shu S."/>
            <person name="Neupane R."/>
            <person name="Cipriano M."/>
            <person name="Mancuso J."/>
            <person name="Tu H."/>
            <person name="Salamov A."/>
            <person name="Lindquist E."/>
            <person name="Shapiro H."/>
            <person name="Lucas S."/>
            <person name="Grigoriev I.V."/>
            <person name="Cande W.Z."/>
            <person name="Fulton C."/>
            <person name="Rokhsar D.S."/>
            <person name="Dawson S.C."/>
        </authorList>
    </citation>
    <scope>NUCLEOTIDE SEQUENCE [LARGE SCALE GENOMIC DNA]</scope>
    <source>
        <strain evidence="6 7">NEG-M</strain>
    </source>
</reference>
<organism evidence="7">
    <name type="scientific">Naegleria gruberi</name>
    <name type="common">Amoeba</name>
    <dbReference type="NCBI Taxonomy" id="5762"/>
    <lineage>
        <taxon>Eukaryota</taxon>
        <taxon>Discoba</taxon>
        <taxon>Heterolobosea</taxon>
        <taxon>Tetramitia</taxon>
        <taxon>Eutetramitia</taxon>
        <taxon>Vahlkampfiidae</taxon>
        <taxon>Naegleria</taxon>
    </lineage>
</organism>
<dbReference type="GO" id="GO:0016020">
    <property type="term" value="C:membrane"/>
    <property type="evidence" value="ECO:0007669"/>
    <property type="project" value="TreeGrafter"/>
</dbReference>
<dbReference type="Proteomes" id="UP000006671">
    <property type="component" value="Unassembled WGS sequence"/>
</dbReference>
<dbReference type="Pfam" id="PF23339">
    <property type="entry name" value="PTHB1_CtH"/>
    <property type="match status" value="1"/>
</dbReference>
<evidence type="ECO:0000259" key="4">
    <source>
        <dbReference type="Pfam" id="PF23338"/>
    </source>
</evidence>
<sequence>MSLFKLREWWSTKCGVNEEFDKGSLCIGNVDNERPPNSSQDNYLDKIVVGSLSGMLRIYKPQKNTFYPTDLLLEKQLEAPILQVEIGKFIPNSRDNALGVLMPKKFAVYTIVKQASESFVSSNDQDPNSMEGYTLHLYYEHALQRLSYNFCYGPFGGAFGKDYICIQSFDGQLSFFEQDHFTFQRFLSTSLVPGPLTYSKSMDSFVTFNSSMEVEAYKYQMLAASSGSNQKENTNGKKVKANWTVNVGEEVYDILVGRYSQYLSAGQSEILVIGERTLFSIKENGELMTQMRFDYFPSAVDLYKPSSDPTERQNLILGTHNKTIMIYSDPKLAWAAGCNSSPVSIRVANFNGIKGMVVSLDEEGNLALNYLGTGAISNSVPTLENKDIDYERLEEETKRLQQIIRKTKRNQKDEANESLVIRAQIPTSVDPESFSTGTENKRVTIKLYIGFTGDECQLENITINMSVEKPFYVIAPTTYISVLNAGSQRTPYVLPITVFGGNECTPKTLEASVSAIYHDPLTGQPRVSNCSFLLPFGLCGDIVPAKKVTTHKITLETNKSPIPIATLFEDLIPQGDTETENLVSENILTFQYANGKDATLLVSKNAGRYRIQSANFETMYLLAKETTRRLKACNVALQSDDKSPIKIESTENLPFYPYFDIIDEHFKNRLGLQIYYEQLDKLAAQFRTIQRRLMVRYKDKNPTSINSLDILFEKTYDDILTLTKKIEKTQTNLKELSQNLSCATLLMHLLMKLNLSLEDKEMEVLQNHWVSDVHDESPGWEELVDFGLGQLLSTVLTKNPKDKTLQQEIEMITDTTRLKKRVALVFDKLHTYKLVPGSEEKSEKKK</sequence>
<dbReference type="Pfam" id="PF23338">
    <property type="entry name" value="PTHB1_hp"/>
    <property type="match status" value="1"/>
</dbReference>
<dbReference type="Pfam" id="PF23337">
    <property type="entry name" value="PTHB1_pf"/>
    <property type="match status" value="1"/>
</dbReference>
<dbReference type="AlphaFoldDB" id="D2VRF8"/>
<dbReference type="eggNOG" id="KOG3679">
    <property type="taxonomic scope" value="Eukaryota"/>
</dbReference>
<dbReference type="RefSeq" id="XP_002673407.1">
    <property type="nucleotide sequence ID" value="XM_002673361.1"/>
</dbReference>
<dbReference type="Pfam" id="PF14727">
    <property type="entry name" value="PHTB1_N"/>
    <property type="match status" value="1"/>
</dbReference>
<feature type="coiled-coil region" evidence="1">
    <location>
        <begin position="383"/>
        <end position="410"/>
    </location>
</feature>
<dbReference type="PANTHER" id="PTHR20991">
    <property type="entry name" value="PARATHYROID HORMONE-RESPONSIVE B1 GENE"/>
    <property type="match status" value="1"/>
</dbReference>
<evidence type="ECO:0000313" key="6">
    <source>
        <dbReference type="EMBL" id="EFC40663.1"/>
    </source>
</evidence>
<dbReference type="EMBL" id="GG738891">
    <property type="protein sequence ID" value="EFC40663.1"/>
    <property type="molecule type" value="Genomic_DNA"/>
</dbReference>
<dbReference type="GeneID" id="8854934"/>
<dbReference type="InterPro" id="IPR055364">
    <property type="entry name" value="PTHB1_CtH_dom"/>
</dbReference>
<dbReference type="GO" id="GO:0034464">
    <property type="term" value="C:BBSome"/>
    <property type="evidence" value="ECO:0007669"/>
    <property type="project" value="InterPro"/>
</dbReference>
<evidence type="ECO:0000259" key="2">
    <source>
        <dbReference type="Pfam" id="PF14727"/>
    </source>
</evidence>
<evidence type="ECO:0000259" key="5">
    <source>
        <dbReference type="Pfam" id="PF23339"/>
    </source>
</evidence>
<dbReference type="InterPro" id="IPR055363">
    <property type="entry name" value="PTHB1_hp_dom"/>
</dbReference>
<dbReference type="InterPro" id="IPR026511">
    <property type="entry name" value="PTHB1"/>
</dbReference>
<dbReference type="KEGG" id="ngr:NAEGRDRAFT_80972"/>
<dbReference type="InParanoid" id="D2VRF8"/>
<keyword evidence="1" id="KW-0175">Coiled coil</keyword>